<evidence type="ECO:0000256" key="4">
    <source>
        <dbReference type="ARBA" id="ARBA00022553"/>
    </source>
</evidence>
<reference evidence="15 16" key="1">
    <citation type="journal article" date="2013" name="Int. J. Syst. Evol. Microbiol.">
        <title>Sphingomonas kyungheensis sp. nov., a bacterium with ginsenoside-converting activity isolated from soil of a ginseng field.</title>
        <authorList>
            <person name="Son H.M."/>
            <person name="Yang J.E."/>
            <person name="Park Y."/>
            <person name="Han C.K."/>
            <person name="Kim S.G."/>
            <person name="Kook M."/>
            <person name="Yi T.H."/>
        </authorList>
    </citation>
    <scope>NUCLEOTIDE SEQUENCE [LARGE SCALE GENOMIC DNA]</scope>
    <source>
        <strain evidence="15 16">LMG 26582</strain>
    </source>
</reference>
<keyword evidence="8 12" id="KW-1133">Transmembrane helix</keyword>
<keyword evidence="6 12" id="KW-0812">Transmembrane</keyword>
<dbReference type="InterPro" id="IPR003660">
    <property type="entry name" value="HAMP_dom"/>
</dbReference>
<dbReference type="EMBL" id="JBBBDM010000002">
    <property type="protein sequence ID" value="MEI5686450.1"/>
    <property type="molecule type" value="Genomic_DNA"/>
</dbReference>
<dbReference type="Gene3D" id="3.30.565.10">
    <property type="entry name" value="Histidine kinase-like ATPase, C-terminal domain"/>
    <property type="match status" value="1"/>
</dbReference>
<dbReference type="PANTHER" id="PTHR45436:SF5">
    <property type="entry name" value="SENSOR HISTIDINE KINASE TRCS"/>
    <property type="match status" value="1"/>
</dbReference>
<evidence type="ECO:0000256" key="7">
    <source>
        <dbReference type="ARBA" id="ARBA00022777"/>
    </source>
</evidence>
<proteinExistence type="predicted"/>
<sequence length="460" mass="47465">MLRSIQGRMLLLSAVAILAALGIAGWAIAGVLERVVTEGIDRRLDAEIALLASTVAPDGQVDRARLTARAGALEAGRGWTWRIDGPDGAIGSADPPRLRPGPVAAPPPPPGVPDAPGAPPAPIAEDAAAPQGLDGVDQAGRTIHARRLRLVTSRGTVSLLAAAPRAVVARPLREALTPLLVALAILAALLAAASLLQLRLGLRPLARMREQLAAIRAGLRERVDDDQPVELRGLADELNALAADRAAALATARQSAANLAHALKTPVATLALQLRDDPAKAAQVARIDATIRHHLARARAGATDTRASVRIAPAVDDLALAIGRLHAGRGITVTPQVGGDPVAAMDAQDFDELLGNLLDNAARHAATQVWIDVRVASGDARRIVLTVSDDGPGIPAADRARVTEPGVRLDERGEGHGFGLAIVRELTELHGGSLTLGERDGGGLAASVTLPARHQSAGQA</sequence>
<evidence type="ECO:0000256" key="12">
    <source>
        <dbReference type="SAM" id="Phobius"/>
    </source>
</evidence>
<dbReference type="PANTHER" id="PTHR45436">
    <property type="entry name" value="SENSOR HISTIDINE KINASE YKOH"/>
    <property type="match status" value="1"/>
</dbReference>
<accession>A0ABU8H038</accession>
<comment type="subcellular location">
    <subcellularLocation>
        <location evidence="2">Membrane</location>
    </subcellularLocation>
</comment>
<evidence type="ECO:0000256" key="9">
    <source>
        <dbReference type="ARBA" id="ARBA00023012"/>
    </source>
</evidence>
<feature type="domain" description="Histidine kinase" evidence="13">
    <location>
        <begin position="258"/>
        <end position="454"/>
    </location>
</feature>
<feature type="domain" description="HAMP" evidence="14">
    <location>
        <begin position="199"/>
        <end position="250"/>
    </location>
</feature>
<dbReference type="InterPro" id="IPR004358">
    <property type="entry name" value="Sig_transdc_His_kin-like_C"/>
</dbReference>
<feature type="region of interest" description="Disordered" evidence="11">
    <location>
        <begin position="84"/>
        <end position="127"/>
    </location>
</feature>
<keyword evidence="5" id="KW-0808">Transferase</keyword>
<dbReference type="InterPro" id="IPR050428">
    <property type="entry name" value="TCS_sensor_his_kinase"/>
</dbReference>
<dbReference type="PROSITE" id="PS50885">
    <property type="entry name" value="HAMP"/>
    <property type="match status" value="1"/>
</dbReference>
<evidence type="ECO:0000313" key="15">
    <source>
        <dbReference type="EMBL" id="MEI5686450.1"/>
    </source>
</evidence>
<evidence type="ECO:0000259" key="14">
    <source>
        <dbReference type="PROSITE" id="PS50885"/>
    </source>
</evidence>
<keyword evidence="7 15" id="KW-0418">Kinase</keyword>
<comment type="catalytic activity">
    <reaction evidence="1">
        <text>ATP + protein L-histidine = ADP + protein N-phospho-L-histidine.</text>
        <dbReference type="EC" id="2.7.13.3"/>
    </reaction>
</comment>
<keyword evidence="16" id="KW-1185">Reference proteome</keyword>
<evidence type="ECO:0000256" key="2">
    <source>
        <dbReference type="ARBA" id="ARBA00004370"/>
    </source>
</evidence>
<protein>
    <recommendedName>
        <fullName evidence="3">histidine kinase</fullName>
        <ecNumber evidence="3">2.7.13.3</ecNumber>
    </recommendedName>
</protein>
<evidence type="ECO:0000256" key="10">
    <source>
        <dbReference type="ARBA" id="ARBA00023136"/>
    </source>
</evidence>
<dbReference type="Proteomes" id="UP001367771">
    <property type="component" value="Unassembled WGS sequence"/>
</dbReference>
<dbReference type="InterPro" id="IPR036890">
    <property type="entry name" value="HATPase_C_sf"/>
</dbReference>
<evidence type="ECO:0000256" key="11">
    <source>
        <dbReference type="SAM" id="MobiDB-lite"/>
    </source>
</evidence>
<evidence type="ECO:0000256" key="5">
    <source>
        <dbReference type="ARBA" id="ARBA00022679"/>
    </source>
</evidence>
<dbReference type="InterPro" id="IPR005467">
    <property type="entry name" value="His_kinase_dom"/>
</dbReference>
<feature type="transmembrane region" description="Helical" evidence="12">
    <location>
        <begin position="179"/>
        <end position="202"/>
    </location>
</feature>
<dbReference type="InterPro" id="IPR003594">
    <property type="entry name" value="HATPase_dom"/>
</dbReference>
<keyword evidence="9" id="KW-0902">Two-component regulatory system</keyword>
<evidence type="ECO:0000256" key="1">
    <source>
        <dbReference type="ARBA" id="ARBA00000085"/>
    </source>
</evidence>
<evidence type="ECO:0000256" key="6">
    <source>
        <dbReference type="ARBA" id="ARBA00022692"/>
    </source>
</evidence>
<dbReference type="Pfam" id="PF02518">
    <property type="entry name" value="HATPase_c"/>
    <property type="match status" value="1"/>
</dbReference>
<dbReference type="SUPFAM" id="SSF55874">
    <property type="entry name" value="ATPase domain of HSP90 chaperone/DNA topoisomerase II/histidine kinase"/>
    <property type="match status" value="1"/>
</dbReference>
<evidence type="ECO:0000256" key="3">
    <source>
        <dbReference type="ARBA" id="ARBA00012438"/>
    </source>
</evidence>
<dbReference type="RefSeq" id="WP_336544644.1">
    <property type="nucleotide sequence ID" value="NZ_JBBBDM010000002.1"/>
</dbReference>
<keyword evidence="4" id="KW-0597">Phosphoprotein</keyword>
<dbReference type="SMART" id="SM00387">
    <property type="entry name" value="HATPase_c"/>
    <property type="match status" value="1"/>
</dbReference>
<keyword evidence="10 12" id="KW-0472">Membrane</keyword>
<organism evidence="15 16">
    <name type="scientific">Sphingomonas kyungheensis</name>
    <dbReference type="NCBI Taxonomy" id="1069987"/>
    <lineage>
        <taxon>Bacteria</taxon>
        <taxon>Pseudomonadati</taxon>
        <taxon>Pseudomonadota</taxon>
        <taxon>Alphaproteobacteria</taxon>
        <taxon>Sphingomonadales</taxon>
        <taxon>Sphingomonadaceae</taxon>
        <taxon>Sphingomonas</taxon>
    </lineage>
</organism>
<evidence type="ECO:0000259" key="13">
    <source>
        <dbReference type="PROSITE" id="PS50109"/>
    </source>
</evidence>
<dbReference type="EC" id="2.7.13.3" evidence="3"/>
<dbReference type="PROSITE" id="PS50109">
    <property type="entry name" value="HIS_KIN"/>
    <property type="match status" value="1"/>
</dbReference>
<evidence type="ECO:0000256" key="8">
    <source>
        <dbReference type="ARBA" id="ARBA00022989"/>
    </source>
</evidence>
<dbReference type="PRINTS" id="PR00344">
    <property type="entry name" value="BCTRLSENSOR"/>
</dbReference>
<dbReference type="GO" id="GO:0016301">
    <property type="term" value="F:kinase activity"/>
    <property type="evidence" value="ECO:0007669"/>
    <property type="project" value="UniProtKB-KW"/>
</dbReference>
<gene>
    <name evidence="15" type="ORF">V8201_05080</name>
</gene>
<comment type="caution">
    <text evidence="15">The sequence shown here is derived from an EMBL/GenBank/DDBJ whole genome shotgun (WGS) entry which is preliminary data.</text>
</comment>
<evidence type="ECO:0000313" key="16">
    <source>
        <dbReference type="Proteomes" id="UP001367771"/>
    </source>
</evidence>
<name>A0ABU8H038_9SPHN</name>
<feature type="compositionally biased region" description="Pro residues" evidence="11">
    <location>
        <begin position="103"/>
        <end position="122"/>
    </location>
</feature>
<dbReference type="Gene3D" id="1.10.287.130">
    <property type="match status" value="1"/>
</dbReference>